<evidence type="ECO:0000259" key="24">
    <source>
        <dbReference type="Pfam" id="PF01974"/>
    </source>
</evidence>
<evidence type="ECO:0000256" key="17">
    <source>
        <dbReference type="ARBA" id="ARBA00034031"/>
    </source>
</evidence>
<evidence type="ECO:0000256" key="22">
    <source>
        <dbReference type="ARBA" id="ARBA00076724"/>
    </source>
</evidence>
<keyword evidence="11" id="KW-0677">Repeat</keyword>
<dbReference type="Pfam" id="PF26577">
    <property type="entry name" value="TSEN34_N"/>
    <property type="match status" value="1"/>
</dbReference>
<comment type="similarity">
    <text evidence="3">Belongs to the tRNA-intron endonuclease family.</text>
</comment>
<evidence type="ECO:0000256" key="18">
    <source>
        <dbReference type="ARBA" id="ARBA00064779"/>
    </source>
</evidence>
<dbReference type="Proteomes" id="UP000283210">
    <property type="component" value="Chromosome 13"/>
</dbReference>
<evidence type="ECO:0000256" key="12">
    <source>
        <dbReference type="ARBA" id="ARBA00022845"/>
    </source>
</evidence>
<evidence type="ECO:0000256" key="9">
    <source>
        <dbReference type="ARBA" id="ARBA00022664"/>
    </source>
</evidence>
<dbReference type="GO" id="GO:0005730">
    <property type="term" value="C:nucleolus"/>
    <property type="evidence" value="ECO:0007669"/>
    <property type="project" value="UniProtKB-SubCell"/>
</dbReference>
<dbReference type="EMBL" id="CM012449">
    <property type="protein sequence ID" value="RVE65323.1"/>
    <property type="molecule type" value="Genomic_DNA"/>
</dbReference>
<evidence type="ECO:0000256" key="4">
    <source>
        <dbReference type="ARBA" id="ARBA00009573"/>
    </source>
</evidence>
<dbReference type="InterPro" id="IPR013979">
    <property type="entry name" value="TIF_beta_prop-like"/>
</dbReference>
<dbReference type="CDD" id="cd22363">
    <property type="entry name" value="tRNA-intron_lyase_C"/>
    <property type="match status" value="1"/>
</dbReference>
<feature type="domain" description="Translation initiation factor beta propellor-like" evidence="25">
    <location>
        <begin position="182"/>
        <end position="377"/>
    </location>
</feature>
<dbReference type="InterPro" id="IPR059049">
    <property type="entry name" value="TSEN34_N"/>
</dbReference>
<dbReference type="InterPro" id="IPR011387">
    <property type="entry name" value="TIF2A"/>
</dbReference>
<evidence type="ECO:0000256" key="10">
    <source>
        <dbReference type="ARBA" id="ARBA00022694"/>
    </source>
</evidence>
<evidence type="ECO:0000256" key="20">
    <source>
        <dbReference type="ARBA" id="ARBA00070870"/>
    </source>
</evidence>
<keyword evidence="16" id="KW-0539">Nucleus</keyword>
<comment type="subunit">
    <text evidence="18">tRNA splicing endonuclease is a heterotetramer composed of TSEN2, TSEN15, TSEN34/LENG5 and TSEN54. tRNA splicing endonuclease complex also contains proteins of the pre-mRNA 3'-end processing machinery such as CLP1, CPSF1, CPSF4 and CSTF2.</text>
</comment>
<evidence type="ECO:0000256" key="16">
    <source>
        <dbReference type="ARBA" id="ARBA00023242"/>
    </source>
</evidence>
<comment type="function">
    <text evidence="1">Functions in the early steps of protein synthesis of a small number of specific mRNAs. Acts by directing the binding of methionyl-tRNAi to 40S ribosomal subunits. In contrast to the eIF-2 complex, it binds methionyl-tRNAi to 40S subunits in a codon-dependent manner, whereas the eIF-2 complex binds methionyl-tRNAi to 40S subunits in a GTP-dependent manner.</text>
</comment>
<keyword evidence="28" id="KW-1185">Reference proteome</keyword>
<dbReference type="SUPFAM" id="SSF53032">
    <property type="entry name" value="tRNA-intron endonuclease catalytic domain-like"/>
    <property type="match status" value="1"/>
</dbReference>
<evidence type="ECO:0000256" key="13">
    <source>
        <dbReference type="ARBA" id="ARBA00022917"/>
    </source>
</evidence>
<keyword evidence="14" id="KW-0175">Coiled coil</keyword>
<accession>A0A3S2MRF9</accession>
<feature type="domain" description="tRNA intron endonuclease catalytic" evidence="24">
    <location>
        <begin position="802"/>
        <end position="884"/>
    </location>
</feature>
<keyword evidence="7" id="KW-0396">Initiation factor</keyword>
<dbReference type="GO" id="GO:0000049">
    <property type="term" value="F:tRNA binding"/>
    <property type="evidence" value="ECO:0007669"/>
    <property type="project" value="TreeGrafter"/>
</dbReference>
<dbReference type="Pfam" id="PF01974">
    <property type="entry name" value="tRNA_int_endo"/>
    <property type="match status" value="1"/>
</dbReference>
<evidence type="ECO:0000256" key="1">
    <source>
        <dbReference type="ARBA" id="ARBA00003993"/>
    </source>
</evidence>
<dbReference type="InterPro" id="IPR036167">
    <property type="entry name" value="tRNA_intron_Endo_cat-like_sf"/>
</dbReference>
<name>A0A3S2MRF9_ORYJA</name>
<keyword evidence="15" id="KW-0456">Lyase</keyword>
<evidence type="ECO:0000256" key="19">
    <source>
        <dbReference type="ARBA" id="ARBA00070643"/>
    </source>
</evidence>
<feature type="compositionally biased region" description="Pro residues" evidence="23">
    <location>
        <begin position="476"/>
        <end position="486"/>
    </location>
</feature>
<comment type="similarity">
    <text evidence="4">Belongs to the WD repeat EIF2A family.</text>
</comment>
<evidence type="ECO:0000256" key="14">
    <source>
        <dbReference type="ARBA" id="ARBA00023054"/>
    </source>
</evidence>
<evidence type="ECO:0000256" key="6">
    <source>
        <dbReference type="ARBA" id="ARBA00013819"/>
    </source>
</evidence>
<reference evidence="27 28" key="2">
    <citation type="submission" date="2019-01" db="EMBL/GenBank/DDBJ databases">
        <title>A chromosome length genome reference of the Java medaka (oryzias javanicus).</title>
        <authorList>
            <person name="Herpin A."/>
            <person name="Takehana Y."/>
            <person name="Naruse K."/>
            <person name="Ansai S."/>
            <person name="Kawaguchi M."/>
        </authorList>
    </citation>
    <scope>NUCLEOTIDE SEQUENCE [LARGE SCALE GENOMIC DNA]</scope>
    <source>
        <strain evidence="27">RS831</strain>
        <tissue evidence="27">Whole body</tissue>
    </source>
</reference>
<evidence type="ECO:0000313" key="27">
    <source>
        <dbReference type="EMBL" id="RVE65323.1"/>
    </source>
</evidence>
<comment type="subcellular location">
    <subcellularLocation>
        <location evidence="2">Nucleus</location>
        <location evidence="2">Nucleolus</location>
    </subcellularLocation>
</comment>
<dbReference type="GO" id="GO:0043022">
    <property type="term" value="F:ribosome binding"/>
    <property type="evidence" value="ECO:0007669"/>
    <property type="project" value="TreeGrafter"/>
</dbReference>
<evidence type="ECO:0000256" key="8">
    <source>
        <dbReference type="ARBA" id="ARBA00022574"/>
    </source>
</evidence>
<sequence length="893" mass="97901">MAPTIPLLAVRGSDRTELLCGPPSVSVVQASDGSPVSSLDLPKTALLDFSPLGAVLVTWQPYSKTADSPQGEANLQLWDVPSGRLIKALYQKKVESWCPSWSEDEKICVRSVNNELHFYENNDFSSIANKLHMQKVSDFALSPGEQPSKVAVYVPGSKGAPSFVRLYQYPALGGPTAALANKSFFKADRVSMQWNRKASALLVTTSTEVDKTGASYYGEQTLHYLAVNGETAVVQLSKNGPIYDVAWSPGSGEFCVVYGFMPAKATVFNLKCEPLFDFGTGSRNAAYYSPQGHILVLAGFGNLRGQMEVWDVKKYKQVSKPQAPDATHFSWCPDGEHIVTATCSPRLRVGNGFKVWHYTGSVLHQRSTPAGAELWEVRWQSFPSGVFPERPVKYQAVPSELGTTQAPPTQAYRPPALRHLPATASSKLHEEEPPQDLRPGPPAGKGPSKTALKNQKKREARKAANQDAKPAAIICSPPPPPAPAPSDEPEDDKKVKNLKKKLKAIEELKEQQRSGKVLQKNQLEKIQKEEQLLQELQELQVQEAPRGHWSNQQPITRLCAVIGCCGEQDRRGARCSSVPVDLWLRREPGSGSGRQLEQFTAAEAARAAEVLLMEDRSVPRRADLQLDSSPVVGISACDSAPLLWRVQDLRAARSAGLVGALLGSLPRTPRQNGRLGRPLLLLPEEERLLREGPGAAALPRPGGERGEELKRQFEEEQTSSLEEQSVLALQDRKAGLLRAMTSSLTEEAQQDRLEALDQNFVFPRSALAVQLSTARAGLNYCPEARSFLEAEQPIKTQPSPCSRFQVFRDLRGRGFFLTSAGKFGGDFLVYPGDPLRFHAHFIAICVESDRPVRVLDLLAVARLGSNVKKTVLLCSPAADGDVRYTSLQWSGMV</sequence>
<proteinExistence type="inferred from homology"/>
<dbReference type="AlphaFoldDB" id="A0A3S2MRF9"/>
<evidence type="ECO:0000256" key="21">
    <source>
        <dbReference type="ARBA" id="ARBA00075884"/>
    </source>
</evidence>
<dbReference type="Gene3D" id="2.130.10.10">
    <property type="entry name" value="YVTN repeat-like/Quinoprotein amine dehydrogenase"/>
    <property type="match status" value="1"/>
</dbReference>
<keyword evidence="13" id="KW-0648">Protein biosynthesis</keyword>
<dbReference type="EC" id="4.6.1.16" evidence="5"/>
<dbReference type="SUPFAM" id="SSF82171">
    <property type="entry name" value="DPP6 N-terminal domain-like"/>
    <property type="match status" value="1"/>
</dbReference>
<dbReference type="Pfam" id="PF08662">
    <property type="entry name" value="eIF2A"/>
    <property type="match status" value="1"/>
</dbReference>
<organism evidence="27 28">
    <name type="scientific">Oryzias javanicus</name>
    <name type="common">Javanese ricefish</name>
    <name type="synonym">Aplocheilus javanicus</name>
    <dbReference type="NCBI Taxonomy" id="123683"/>
    <lineage>
        <taxon>Eukaryota</taxon>
        <taxon>Metazoa</taxon>
        <taxon>Chordata</taxon>
        <taxon>Craniata</taxon>
        <taxon>Vertebrata</taxon>
        <taxon>Euteleostomi</taxon>
        <taxon>Actinopterygii</taxon>
        <taxon>Neopterygii</taxon>
        <taxon>Teleostei</taxon>
        <taxon>Neoteleostei</taxon>
        <taxon>Acanthomorphata</taxon>
        <taxon>Ovalentaria</taxon>
        <taxon>Atherinomorphae</taxon>
        <taxon>Beloniformes</taxon>
        <taxon>Adrianichthyidae</taxon>
        <taxon>Oryziinae</taxon>
        <taxon>Oryzias</taxon>
    </lineage>
</organism>
<evidence type="ECO:0000256" key="3">
    <source>
        <dbReference type="ARBA" id="ARBA00008078"/>
    </source>
</evidence>
<keyword evidence="8" id="KW-0853">WD repeat</keyword>
<reference evidence="27 28" key="1">
    <citation type="submission" date="2018-11" db="EMBL/GenBank/DDBJ databases">
        <authorList>
            <person name="Lopez-Roques C."/>
            <person name="Donnadieu C."/>
            <person name="Bouchez O."/>
            <person name="Klopp C."/>
            <person name="Cabau C."/>
            <person name="Zahm M."/>
        </authorList>
    </citation>
    <scope>NUCLEOTIDE SEQUENCE [LARGE SCALE GENOMIC DNA]</scope>
    <source>
        <strain evidence="27">RS831</strain>
        <tissue evidence="27">Whole body</tissue>
    </source>
</reference>
<evidence type="ECO:0000256" key="23">
    <source>
        <dbReference type="SAM" id="MobiDB-lite"/>
    </source>
</evidence>
<dbReference type="OrthoDB" id="2194683at2759"/>
<comment type="catalytic activity">
    <reaction evidence="17">
        <text>pretRNA = a 3'-half-tRNA molecule with a 5'-OH end + a 5'-half-tRNA molecule with a 2',3'-cyclic phosphate end + an intron with a 2',3'-cyclic phosphate and a 5'-hydroxyl terminus.</text>
        <dbReference type="EC" id="4.6.1.16"/>
    </reaction>
</comment>
<dbReference type="InterPro" id="IPR011856">
    <property type="entry name" value="tRNA_endonuc-like_dom_sf"/>
</dbReference>
<keyword evidence="10" id="KW-0819">tRNA processing</keyword>
<evidence type="ECO:0000256" key="11">
    <source>
        <dbReference type="ARBA" id="ARBA00022737"/>
    </source>
</evidence>
<dbReference type="GO" id="GO:0003743">
    <property type="term" value="F:translation initiation factor activity"/>
    <property type="evidence" value="ECO:0007669"/>
    <property type="project" value="UniProtKB-KW"/>
</dbReference>
<evidence type="ECO:0000256" key="2">
    <source>
        <dbReference type="ARBA" id="ARBA00004604"/>
    </source>
</evidence>
<dbReference type="InterPro" id="IPR015943">
    <property type="entry name" value="WD40/YVTN_repeat-like_dom_sf"/>
</dbReference>
<dbReference type="PANTHER" id="PTHR13227:SF0">
    <property type="entry name" value="EUKARYOTIC TRANSLATION INITIATION FACTOR 2A"/>
    <property type="match status" value="1"/>
</dbReference>
<evidence type="ECO:0000313" key="28">
    <source>
        <dbReference type="Proteomes" id="UP000283210"/>
    </source>
</evidence>
<dbReference type="GO" id="GO:0006397">
    <property type="term" value="P:mRNA processing"/>
    <property type="evidence" value="ECO:0007669"/>
    <property type="project" value="UniProtKB-KW"/>
</dbReference>
<evidence type="ECO:0000256" key="15">
    <source>
        <dbReference type="ARBA" id="ARBA00023239"/>
    </source>
</evidence>
<evidence type="ECO:0000259" key="26">
    <source>
        <dbReference type="Pfam" id="PF26577"/>
    </source>
</evidence>
<dbReference type="FunFam" id="2.130.10.10:FF:000149">
    <property type="entry name" value="Eukaryotic translation initiation factor 2A"/>
    <property type="match status" value="1"/>
</dbReference>
<protein>
    <recommendedName>
        <fullName evidence="6">Eukaryotic translation initiation factor 2A</fullName>
        <ecNumber evidence="5">4.6.1.16</ecNumber>
    </recommendedName>
    <alternativeName>
        <fullName evidence="21 22">tRNA-intron endonuclease SEN34</fullName>
    </alternativeName>
    <alternativeName>
        <fullName evidence="19 20">tRNA-splicing endonuclease subunit SEN34</fullName>
    </alternativeName>
</protein>
<dbReference type="GO" id="GO:0000213">
    <property type="term" value="F:tRNA-intron lyase activity"/>
    <property type="evidence" value="ECO:0007669"/>
    <property type="project" value="UniProtKB-EC"/>
</dbReference>
<gene>
    <name evidence="27" type="ORF">OJAV_G00134960</name>
</gene>
<dbReference type="GO" id="GO:0006417">
    <property type="term" value="P:regulation of translation"/>
    <property type="evidence" value="ECO:0007669"/>
    <property type="project" value="UniProtKB-KW"/>
</dbReference>
<dbReference type="InterPro" id="IPR006677">
    <property type="entry name" value="tRNA_intron_Endonuc_cat-like"/>
</dbReference>
<evidence type="ECO:0000259" key="25">
    <source>
        <dbReference type="Pfam" id="PF08662"/>
    </source>
</evidence>
<dbReference type="Gene3D" id="3.40.1350.10">
    <property type="match status" value="1"/>
</dbReference>
<dbReference type="GO" id="GO:0022627">
    <property type="term" value="C:cytosolic small ribosomal subunit"/>
    <property type="evidence" value="ECO:0007669"/>
    <property type="project" value="TreeGrafter"/>
</dbReference>
<keyword evidence="12" id="KW-0810">Translation regulation</keyword>
<dbReference type="GO" id="GO:0003729">
    <property type="term" value="F:mRNA binding"/>
    <property type="evidence" value="ECO:0007669"/>
    <property type="project" value="TreeGrafter"/>
</dbReference>
<keyword evidence="9" id="KW-0507">mRNA processing</keyword>
<feature type="region of interest" description="Disordered" evidence="23">
    <location>
        <begin position="426"/>
        <end position="496"/>
    </location>
</feature>
<dbReference type="InterPro" id="IPR006676">
    <property type="entry name" value="tRNA_splic"/>
</dbReference>
<dbReference type="PANTHER" id="PTHR13227">
    <property type="entry name" value="EUKARYOTIC TRANSLATION INITIATION FACTOR 2A"/>
    <property type="match status" value="1"/>
</dbReference>
<dbReference type="NCBIfam" id="TIGR00324">
    <property type="entry name" value="endA"/>
    <property type="match status" value="1"/>
</dbReference>
<evidence type="ECO:0000256" key="5">
    <source>
        <dbReference type="ARBA" id="ARBA00012573"/>
    </source>
</evidence>
<evidence type="ECO:0000256" key="7">
    <source>
        <dbReference type="ARBA" id="ARBA00022540"/>
    </source>
</evidence>
<feature type="compositionally biased region" description="Low complexity" evidence="23">
    <location>
        <begin position="691"/>
        <end position="701"/>
    </location>
</feature>
<dbReference type="FunFam" id="3.40.1350.10:FF:000002">
    <property type="entry name" value="tRNA-splicing endonuclease subunit Sen34"/>
    <property type="match status" value="1"/>
</dbReference>
<feature type="region of interest" description="Disordered" evidence="23">
    <location>
        <begin position="690"/>
        <end position="719"/>
    </location>
</feature>
<feature type="compositionally biased region" description="Basic and acidic residues" evidence="23">
    <location>
        <begin position="702"/>
        <end position="714"/>
    </location>
</feature>
<dbReference type="GO" id="GO:0006388">
    <property type="term" value="P:tRNA splicing, via endonucleolytic cleavage and ligation"/>
    <property type="evidence" value="ECO:0007669"/>
    <property type="project" value="InterPro"/>
</dbReference>
<feature type="domain" description="TSEN34 N-terminal" evidence="26">
    <location>
        <begin position="633"/>
        <end position="692"/>
    </location>
</feature>